<dbReference type="AlphaFoldDB" id="A0A857MDG4"/>
<dbReference type="Gene3D" id="1.10.10.60">
    <property type="entry name" value="Homeodomain-like"/>
    <property type="match status" value="1"/>
</dbReference>
<protein>
    <submittedName>
        <fullName evidence="2">Uncharacterized protein</fullName>
    </submittedName>
</protein>
<feature type="region of interest" description="Disordered" evidence="1">
    <location>
        <begin position="91"/>
        <end position="114"/>
    </location>
</feature>
<organism evidence="2">
    <name type="scientific">Gordonia amarae</name>
    <dbReference type="NCBI Taxonomy" id="36821"/>
    <lineage>
        <taxon>Bacteria</taxon>
        <taxon>Bacillati</taxon>
        <taxon>Actinomycetota</taxon>
        <taxon>Actinomycetes</taxon>
        <taxon>Mycobacteriales</taxon>
        <taxon>Gordoniaceae</taxon>
        <taxon>Gordonia</taxon>
    </lineage>
</organism>
<evidence type="ECO:0000256" key="1">
    <source>
        <dbReference type="SAM" id="MobiDB-lite"/>
    </source>
</evidence>
<feature type="compositionally biased region" description="Low complexity" evidence="1">
    <location>
        <begin position="228"/>
        <end position="239"/>
    </location>
</feature>
<name>A0A857MDG4_9ACTN</name>
<dbReference type="PROSITE" id="PS01124">
    <property type="entry name" value="HTH_ARAC_FAMILY_2"/>
    <property type="match status" value="1"/>
</dbReference>
<sequence>MTDRFSGDYSDLGVSAVVYRGTFTPTAIHRHYAIQVVDCPQGIDLRRGDDTLTGVTGVVIGSGVPHQLLSYGRATVTYVAPHTADGRRLGESISSDTADCPGPAVTGGPEGGRPDSVADEIVLWIGQRIRDTPTAALHLPDVAMSFHLSAPSVRRILAAGLDVSYSQIVQWERLRLAIEFIAEGSGCTDAATGAGFYDGPHFNRICKAMLGIAPRLIELRYVRPVQPAAPGAPSRSPSCPERPRVVDHSPLGGRRWPF</sequence>
<dbReference type="GO" id="GO:0043565">
    <property type="term" value="F:sequence-specific DNA binding"/>
    <property type="evidence" value="ECO:0007669"/>
    <property type="project" value="InterPro"/>
</dbReference>
<dbReference type="Pfam" id="PF12833">
    <property type="entry name" value="HTH_18"/>
    <property type="match status" value="1"/>
</dbReference>
<proteinExistence type="predicted"/>
<feature type="region of interest" description="Disordered" evidence="1">
    <location>
        <begin position="228"/>
        <end position="258"/>
    </location>
</feature>
<accession>A0A857MDG4</accession>
<reference evidence="2" key="1">
    <citation type="journal article" date="2021" name="Nat. Microbiol.">
        <title>Cocultivation of an ultrasmall environmental parasitic bacterium with lytic ability against bacteria associated with wastewater foams.</title>
        <authorList>
            <person name="Batinovic S."/>
            <person name="Rose J.J.A."/>
            <person name="Ratcliffe J."/>
            <person name="Seviour R.J."/>
            <person name="Petrovski S."/>
        </authorList>
    </citation>
    <scope>NUCLEOTIDE SEQUENCE</scope>
    <source>
        <strain evidence="2">CON44</strain>
    </source>
</reference>
<gene>
    <name evidence="2" type="ORF">GII30_14695</name>
</gene>
<dbReference type="GO" id="GO:0003700">
    <property type="term" value="F:DNA-binding transcription factor activity"/>
    <property type="evidence" value="ECO:0007669"/>
    <property type="project" value="InterPro"/>
</dbReference>
<dbReference type="SMART" id="SM00342">
    <property type="entry name" value="HTH_ARAC"/>
    <property type="match status" value="1"/>
</dbReference>
<dbReference type="InterPro" id="IPR018060">
    <property type="entry name" value="HTH_AraC"/>
</dbReference>
<evidence type="ECO:0000313" key="2">
    <source>
        <dbReference type="EMBL" id="QHN40228.1"/>
    </source>
</evidence>
<dbReference type="EMBL" id="CP045810">
    <property type="protein sequence ID" value="QHN40228.1"/>
    <property type="molecule type" value="Genomic_DNA"/>
</dbReference>
<dbReference type="RefSeq" id="WP_005187090.1">
    <property type="nucleotide sequence ID" value="NZ_CP045804.1"/>
</dbReference>